<feature type="non-terminal residue" evidence="1">
    <location>
        <position position="46"/>
    </location>
</feature>
<evidence type="ECO:0000313" key="2">
    <source>
        <dbReference type="Proteomes" id="UP000789396"/>
    </source>
</evidence>
<proteinExistence type="predicted"/>
<keyword evidence="2" id="KW-1185">Reference proteome</keyword>
<feature type="non-terminal residue" evidence="1">
    <location>
        <position position="1"/>
    </location>
</feature>
<reference evidence="1" key="1">
    <citation type="submission" date="2021-06" db="EMBL/GenBank/DDBJ databases">
        <authorList>
            <person name="Kallberg Y."/>
            <person name="Tangrot J."/>
            <person name="Rosling A."/>
        </authorList>
    </citation>
    <scope>NUCLEOTIDE SEQUENCE</scope>
    <source>
        <strain evidence="1">IN212</strain>
    </source>
</reference>
<protein>
    <submittedName>
        <fullName evidence="1">2921_t:CDS:1</fullName>
    </submittedName>
</protein>
<dbReference type="AlphaFoldDB" id="A0A9N9K4Z9"/>
<name>A0A9N9K4Z9_9GLOM</name>
<gene>
    <name evidence="1" type="ORF">RFULGI_LOCUS18801</name>
</gene>
<dbReference type="Proteomes" id="UP000789396">
    <property type="component" value="Unassembled WGS sequence"/>
</dbReference>
<dbReference type="EMBL" id="CAJVPZ010085517">
    <property type="protein sequence ID" value="CAG8811510.1"/>
    <property type="molecule type" value="Genomic_DNA"/>
</dbReference>
<sequence length="46" mass="4912">VAVVLGDDVGIMVRAFSATLGPDDHIEQQIDHFQVYAKSAVVSALK</sequence>
<evidence type="ECO:0000313" key="1">
    <source>
        <dbReference type="EMBL" id="CAG8811510.1"/>
    </source>
</evidence>
<accession>A0A9N9K4Z9</accession>
<comment type="caution">
    <text evidence="1">The sequence shown here is derived from an EMBL/GenBank/DDBJ whole genome shotgun (WGS) entry which is preliminary data.</text>
</comment>
<organism evidence="1 2">
    <name type="scientific">Racocetra fulgida</name>
    <dbReference type="NCBI Taxonomy" id="60492"/>
    <lineage>
        <taxon>Eukaryota</taxon>
        <taxon>Fungi</taxon>
        <taxon>Fungi incertae sedis</taxon>
        <taxon>Mucoromycota</taxon>
        <taxon>Glomeromycotina</taxon>
        <taxon>Glomeromycetes</taxon>
        <taxon>Diversisporales</taxon>
        <taxon>Gigasporaceae</taxon>
        <taxon>Racocetra</taxon>
    </lineage>
</organism>